<sequence>MSHTQTFEGRGGLLDGLFSNYAEAKVEHFRRRIFSKTVRDLEKLDDVQLADIGIQRDQIKRRAYESVYHNKPYRQ</sequence>
<dbReference type="EMBL" id="WVQY01000003">
    <property type="protein sequence ID" value="NOD30457.1"/>
    <property type="molecule type" value="Genomic_DNA"/>
</dbReference>
<dbReference type="InterPro" id="IPR009506">
    <property type="entry name" value="YjiS-like"/>
</dbReference>
<evidence type="ECO:0000313" key="2">
    <source>
        <dbReference type="EMBL" id="NOD30457.1"/>
    </source>
</evidence>
<dbReference type="Proteomes" id="UP000599383">
    <property type="component" value="Unassembled WGS sequence"/>
</dbReference>
<comment type="caution">
    <text evidence="3">The sequence shown here is derived from an EMBL/GenBank/DDBJ whole genome shotgun (WGS) entry which is preliminary data.</text>
</comment>
<dbReference type="Proteomes" id="UP000597886">
    <property type="component" value="Unassembled WGS sequence"/>
</dbReference>
<evidence type="ECO:0000313" key="5">
    <source>
        <dbReference type="Proteomes" id="UP000599383"/>
    </source>
</evidence>
<feature type="domain" description="YjiS-like" evidence="1">
    <location>
        <begin position="29"/>
        <end position="59"/>
    </location>
</feature>
<name>A0AA90Z2Y7_9RHOB</name>
<evidence type="ECO:0000313" key="3">
    <source>
        <dbReference type="EMBL" id="NOE18922.1"/>
    </source>
</evidence>
<organism evidence="3 4">
    <name type="scientific">Ruegeria atlantica</name>
    <dbReference type="NCBI Taxonomy" id="81569"/>
    <lineage>
        <taxon>Bacteria</taxon>
        <taxon>Pseudomonadati</taxon>
        <taxon>Pseudomonadota</taxon>
        <taxon>Alphaproteobacteria</taxon>
        <taxon>Rhodobacterales</taxon>
        <taxon>Roseobacteraceae</taxon>
        <taxon>Ruegeria</taxon>
    </lineage>
</organism>
<dbReference type="Pfam" id="PF06568">
    <property type="entry name" value="YjiS-like"/>
    <property type="match status" value="1"/>
</dbReference>
<dbReference type="AlphaFoldDB" id="A0AA90Z2Y7"/>
<evidence type="ECO:0000259" key="1">
    <source>
        <dbReference type="Pfam" id="PF06568"/>
    </source>
</evidence>
<protein>
    <submittedName>
        <fullName evidence="3">DUF1127 domain-containing protein</fullName>
    </submittedName>
</protein>
<evidence type="ECO:0000313" key="4">
    <source>
        <dbReference type="Proteomes" id="UP000597886"/>
    </source>
</evidence>
<keyword evidence="5" id="KW-1185">Reference proteome</keyword>
<gene>
    <name evidence="2" type="ORF">GS617_09285</name>
    <name evidence="3" type="ORF">GS634_12405</name>
</gene>
<accession>A0AA90Z2Y7</accession>
<dbReference type="EMBL" id="WVRA01000004">
    <property type="protein sequence ID" value="NOE18922.1"/>
    <property type="molecule type" value="Genomic_DNA"/>
</dbReference>
<reference evidence="3 5" key="1">
    <citation type="submission" date="2019-12" db="EMBL/GenBank/DDBJ databases">
        <title>Ruegeria JWLKs population differentiation of coral mucus and skeleton niches.</title>
        <authorList>
            <person name="Luo D."/>
        </authorList>
    </citation>
    <scope>NUCLEOTIDE SEQUENCE</scope>
    <source>
        <strain evidence="3">HKCCD6181</strain>
        <strain evidence="2 5">HKCCD6238</strain>
    </source>
</reference>
<proteinExistence type="predicted"/>
<dbReference type="RefSeq" id="WP_152459348.1">
    <property type="nucleotide sequence ID" value="NZ_WVQY01000003.1"/>
</dbReference>